<organism evidence="5 6">
    <name type="scientific">Fructobacillus durionis</name>
    <dbReference type="NCBI Taxonomy" id="283737"/>
    <lineage>
        <taxon>Bacteria</taxon>
        <taxon>Bacillati</taxon>
        <taxon>Bacillota</taxon>
        <taxon>Bacilli</taxon>
        <taxon>Lactobacillales</taxon>
        <taxon>Lactobacillaceae</taxon>
        <taxon>Fructobacillus</taxon>
    </lineage>
</organism>
<dbReference type="Gene3D" id="3.30.70.360">
    <property type="match status" value="1"/>
</dbReference>
<dbReference type="PANTHER" id="PTHR43270">
    <property type="entry name" value="BETA-ALA-HIS DIPEPTIDASE"/>
    <property type="match status" value="1"/>
</dbReference>
<evidence type="ECO:0000313" key="5">
    <source>
        <dbReference type="EMBL" id="SFB99543.1"/>
    </source>
</evidence>
<dbReference type="GO" id="GO:0006508">
    <property type="term" value="P:proteolysis"/>
    <property type="evidence" value="ECO:0007669"/>
    <property type="project" value="UniProtKB-KW"/>
</dbReference>
<dbReference type="RefSeq" id="WP_091502271.1">
    <property type="nucleotide sequence ID" value="NZ_FOLI01000003.1"/>
</dbReference>
<evidence type="ECO:0000256" key="1">
    <source>
        <dbReference type="ARBA" id="ARBA00022670"/>
    </source>
</evidence>
<keyword evidence="1" id="KW-0645">Protease</keyword>
<protein>
    <submittedName>
        <fullName evidence="5">Succinyl-diaminopimelate desuccinylase</fullName>
    </submittedName>
</protein>
<dbReference type="GO" id="GO:0005829">
    <property type="term" value="C:cytosol"/>
    <property type="evidence" value="ECO:0007669"/>
    <property type="project" value="TreeGrafter"/>
</dbReference>
<accession>A0A1I1FR26</accession>
<name>A0A1I1FR26_9LACO</name>
<proteinExistence type="predicted"/>
<dbReference type="GO" id="GO:0009089">
    <property type="term" value="P:lysine biosynthetic process via diaminopimelate"/>
    <property type="evidence" value="ECO:0007669"/>
    <property type="project" value="TreeGrafter"/>
</dbReference>
<evidence type="ECO:0000256" key="2">
    <source>
        <dbReference type="ARBA" id="ARBA00022723"/>
    </source>
</evidence>
<dbReference type="InterPro" id="IPR051458">
    <property type="entry name" value="Cyt/Met_Dipeptidase"/>
</dbReference>
<dbReference type="InterPro" id="IPR002933">
    <property type="entry name" value="Peptidase_M20"/>
</dbReference>
<evidence type="ECO:0000259" key="4">
    <source>
        <dbReference type="Pfam" id="PF07687"/>
    </source>
</evidence>
<sequence>MTIARETYLDLLKELVAIPSVSAKREHLPEAANLIADALTELGGETTVDDHYFAPLVISLFKSQKQNAKTLIIYNHYDVQPAEPFDLWKSDPWTLTEREGHLYGRGVDDDKGNITARLTALAEYLDENKGELPVNILFVIEGSEETASQHLDDYFKEHPEIQGDLIIWESGSKDKDGRVVLTGGNKGIVTFNLKAKTGGIDLHSSLATVVDSAPWRLSQALATFFSTDGRIKVLHFYDQVKEPNQRERKLVNLLSDTKEDFIKKNQIEAPLLTDKRGDDWKQALYFEPSLNIEGITTGYQGAGVKTVLPAEATAKVEARLVPGMDPDKTLTTIKEHLVAQGFEDIEVEKTLGQGGYRSDMTNPEIERVINVSKQETGEDPVVIPTSAGTGPMNYAYEATGTPIIALGIGYPGTLDHAPNENIRLKDYDENVEFLKAIIASYKE</sequence>
<dbReference type="AlphaFoldDB" id="A0A1I1FR26"/>
<dbReference type="Pfam" id="PF07687">
    <property type="entry name" value="M20_dimer"/>
    <property type="match status" value="1"/>
</dbReference>
<gene>
    <name evidence="5" type="ORF">SAMN05660453_0786</name>
</gene>
<dbReference type="InterPro" id="IPR011650">
    <property type="entry name" value="Peptidase_M20_dimer"/>
</dbReference>
<dbReference type="OrthoDB" id="9761532at2"/>
<dbReference type="Proteomes" id="UP000199376">
    <property type="component" value="Unassembled WGS sequence"/>
</dbReference>
<reference evidence="5 6" key="1">
    <citation type="submission" date="2016-10" db="EMBL/GenBank/DDBJ databases">
        <authorList>
            <person name="de Groot N.N."/>
        </authorList>
    </citation>
    <scope>NUCLEOTIDE SEQUENCE [LARGE SCALE GENOMIC DNA]</scope>
    <source>
        <strain evidence="5 6">DSM 19113</strain>
    </source>
</reference>
<dbReference type="GO" id="GO:0046872">
    <property type="term" value="F:metal ion binding"/>
    <property type="evidence" value="ECO:0007669"/>
    <property type="project" value="UniProtKB-KW"/>
</dbReference>
<keyword evidence="2" id="KW-0479">Metal-binding</keyword>
<dbReference type="GO" id="GO:0008233">
    <property type="term" value="F:peptidase activity"/>
    <property type="evidence" value="ECO:0007669"/>
    <property type="project" value="UniProtKB-KW"/>
</dbReference>
<dbReference type="Pfam" id="PF01546">
    <property type="entry name" value="Peptidase_M20"/>
    <property type="match status" value="1"/>
</dbReference>
<keyword evidence="3" id="KW-0378">Hydrolase</keyword>
<evidence type="ECO:0000313" key="6">
    <source>
        <dbReference type="Proteomes" id="UP000199376"/>
    </source>
</evidence>
<dbReference type="Gene3D" id="3.40.630.10">
    <property type="entry name" value="Zn peptidases"/>
    <property type="match status" value="1"/>
</dbReference>
<feature type="domain" description="Peptidase M20 dimerisation" evidence="4">
    <location>
        <begin position="184"/>
        <end position="340"/>
    </location>
</feature>
<dbReference type="STRING" id="283737.SAMN05660453_0786"/>
<dbReference type="EMBL" id="FOLI01000003">
    <property type="protein sequence ID" value="SFB99543.1"/>
    <property type="molecule type" value="Genomic_DNA"/>
</dbReference>
<dbReference type="PANTHER" id="PTHR43270:SF8">
    <property type="entry name" value="DI- AND TRIPEPTIDASE DUG2-RELATED"/>
    <property type="match status" value="1"/>
</dbReference>
<evidence type="ECO:0000256" key="3">
    <source>
        <dbReference type="ARBA" id="ARBA00022801"/>
    </source>
</evidence>
<keyword evidence="6" id="KW-1185">Reference proteome</keyword>
<dbReference type="SUPFAM" id="SSF53187">
    <property type="entry name" value="Zn-dependent exopeptidases"/>
    <property type="match status" value="1"/>
</dbReference>
<dbReference type="GO" id="GO:0009014">
    <property type="term" value="F:succinyl-diaminopimelate desuccinylase activity"/>
    <property type="evidence" value="ECO:0007669"/>
    <property type="project" value="TreeGrafter"/>
</dbReference>